<keyword evidence="4" id="KW-1185">Reference proteome</keyword>
<dbReference type="Pfam" id="PF02698">
    <property type="entry name" value="DUF218"/>
    <property type="match status" value="1"/>
</dbReference>
<keyword evidence="1" id="KW-0472">Membrane</keyword>
<keyword evidence="1" id="KW-0812">Transmembrane</keyword>
<evidence type="ECO:0000313" key="3">
    <source>
        <dbReference type="EMBL" id="RCW50983.1"/>
    </source>
</evidence>
<evidence type="ECO:0000313" key="4">
    <source>
        <dbReference type="Proteomes" id="UP000252415"/>
    </source>
</evidence>
<accession>A0A368W5F1</accession>
<dbReference type="InterPro" id="IPR051599">
    <property type="entry name" value="Cell_Envelope_Assoc"/>
</dbReference>
<dbReference type="InterPro" id="IPR003848">
    <property type="entry name" value="DUF218"/>
</dbReference>
<dbReference type="EMBL" id="QPJD01000002">
    <property type="protein sequence ID" value="RCW50983.1"/>
    <property type="molecule type" value="Genomic_DNA"/>
</dbReference>
<feature type="transmembrane region" description="Helical" evidence="1">
    <location>
        <begin position="21"/>
        <end position="44"/>
    </location>
</feature>
<dbReference type="RefSeq" id="WP_114378491.1">
    <property type="nucleotide sequence ID" value="NZ_QPJD01000002.1"/>
</dbReference>
<dbReference type="CDD" id="cd06259">
    <property type="entry name" value="YdcF-like"/>
    <property type="match status" value="1"/>
</dbReference>
<dbReference type="OrthoDB" id="9782395at2"/>
<dbReference type="InterPro" id="IPR014729">
    <property type="entry name" value="Rossmann-like_a/b/a_fold"/>
</dbReference>
<dbReference type="PANTHER" id="PTHR30336">
    <property type="entry name" value="INNER MEMBRANE PROTEIN, PROBABLE PERMEASE"/>
    <property type="match status" value="1"/>
</dbReference>
<reference evidence="3 4" key="1">
    <citation type="submission" date="2018-07" db="EMBL/GenBank/DDBJ databases">
        <title>Genomic Encyclopedia of Type Strains, Phase III (KMG-III): the genomes of soil and plant-associated and newly described type strains.</title>
        <authorList>
            <person name="Whitman W."/>
        </authorList>
    </citation>
    <scope>NUCLEOTIDE SEQUENCE [LARGE SCALE GENOMIC DNA]</scope>
    <source>
        <strain evidence="3 4">CECT 7506</strain>
    </source>
</reference>
<feature type="domain" description="DUF218" evidence="2">
    <location>
        <begin position="59"/>
        <end position="193"/>
    </location>
</feature>
<evidence type="ECO:0000256" key="1">
    <source>
        <dbReference type="SAM" id="Phobius"/>
    </source>
</evidence>
<dbReference type="Proteomes" id="UP000252415">
    <property type="component" value="Unassembled WGS sequence"/>
</dbReference>
<name>A0A368W5F1_9BACL</name>
<dbReference type="PANTHER" id="PTHR30336:SF20">
    <property type="entry name" value="DUF218 DOMAIN-CONTAINING PROTEIN"/>
    <property type="match status" value="1"/>
</dbReference>
<gene>
    <name evidence="3" type="ORF">DFP97_102175</name>
</gene>
<protein>
    <submittedName>
        <fullName evidence="3">Uncharacterized SAM-binding protein YcdF (DUF218 family)</fullName>
    </submittedName>
</protein>
<dbReference type="AlphaFoldDB" id="A0A368W5F1"/>
<dbReference type="GO" id="GO:0005886">
    <property type="term" value="C:plasma membrane"/>
    <property type="evidence" value="ECO:0007669"/>
    <property type="project" value="TreeGrafter"/>
</dbReference>
<organism evidence="3 4">
    <name type="scientific">Paenibacillus prosopidis</name>
    <dbReference type="NCBI Taxonomy" id="630520"/>
    <lineage>
        <taxon>Bacteria</taxon>
        <taxon>Bacillati</taxon>
        <taxon>Bacillota</taxon>
        <taxon>Bacilli</taxon>
        <taxon>Bacillales</taxon>
        <taxon>Paenibacillaceae</taxon>
        <taxon>Paenibacillus</taxon>
    </lineage>
</organism>
<sequence length="223" mass="25076">MKPATGRRSRLRKRTKKTRPWLLLFRFAAWLICAGVFWCGYLLWLINGYPTDKHLDKADAGIVLGAALWNDVPSPALKERLEFAYRLYENGTVDKLILSGGLDGNGSTKTEAEGMRDYLIAKGVSADKLLLENKATSTYENMLFSKTVAEQNKLSKLIVITHDYHAARAEEVAKHLGFAQTEVAATKSEVLNPVYNESREVLAFTKWKLDSLLLSLRIRSSEP</sequence>
<keyword evidence="1" id="KW-1133">Transmembrane helix</keyword>
<dbReference type="Gene3D" id="3.40.50.620">
    <property type="entry name" value="HUPs"/>
    <property type="match status" value="1"/>
</dbReference>
<proteinExistence type="predicted"/>
<evidence type="ECO:0000259" key="2">
    <source>
        <dbReference type="Pfam" id="PF02698"/>
    </source>
</evidence>
<comment type="caution">
    <text evidence="3">The sequence shown here is derived from an EMBL/GenBank/DDBJ whole genome shotgun (WGS) entry which is preliminary data.</text>
</comment>